<feature type="transmembrane region" description="Helical" evidence="1">
    <location>
        <begin position="21"/>
        <end position="38"/>
    </location>
</feature>
<gene>
    <name evidence="2" type="ORF">AKG60_25145</name>
</gene>
<keyword evidence="1" id="KW-1133">Transmembrane helix</keyword>
<dbReference type="Proteomes" id="UP000191946">
    <property type="component" value="Unassembled WGS sequence"/>
</dbReference>
<name>A0AAX0M4E9_VIBPH</name>
<sequence>MSYIKIFGGLVMNFWKKSNRVMLHLMTILVIVSGVFIYKNSVLISDQALIDGKEPGLNVYVSFLENPDGANIDELFYPAQSQLSFFENRIDDNDASISKMYNVVDIDFNESLIDIRDNFKIEVENCNNTFERLSSRAGFTKIESKHNIRIYAHTIDCEDLYLHSFVFMKDTGHGFKVYKTTFNQKKLKSS</sequence>
<evidence type="ECO:0000256" key="1">
    <source>
        <dbReference type="SAM" id="Phobius"/>
    </source>
</evidence>
<comment type="caution">
    <text evidence="2">The sequence shown here is derived from an EMBL/GenBank/DDBJ whole genome shotgun (WGS) entry which is preliminary data.</text>
</comment>
<organism evidence="2 3">
    <name type="scientific">Vibrio parahaemolyticus</name>
    <dbReference type="NCBI Taxonomy" id="670"/>
    <lineage>
        <taxon>Bacteria</taxon>
        <taxon>Pseudomonadati</taxon>
        <taxon>Pseudomonadota</taxon>
        <taxon>Gammaproteobacteria</taxon>
        <taxon>Vibrionales</taxon>
        <taxon>Vibrionaceae</taxon>
        <taxon>Vibrio</taxon>
    </lineage>
</organism>
<dbReference type="EMBL" id="LHQV01000026">
    <property type="protein sequence ID" value="OQJ96252.1"/>
    <property type="molecule type" value="Genomic_DNA"/>
</dbReference>
<evidence type="ECO:0000313" key="2">
    <source>
        <dbReference type="EMBL" id="OQJ96252.1"/>
    </source>
</evidence>
<reference evidence="2 3" key="1">
    <citation type="submission" date="2015-08" db="EMBL/GenBank/DDBJ databases">
        <title>Draft Genome Sequences of Vibrio parahaemolyticus Strains.</title>
        <authorList>
            <person name="Gonzalez-Escalona N."/>
            <person name="DePaola A."/>
        </authorList>
    </citation>
    <scope>NUCLEOTIDE SEQUENCE [LARGE SCALE GENOMIC DNA]</scope>
    <source>
        <strain evidence="2 3">CFSAN001621</strain>
    </source>
</reference>
<keyword evidence="1" id="KW-0812">Transmembrane</keyword>
<protein>
    <submittedName>
        <fullName evidence="2">Uncharacterized protein</fullName>
    </submittedName>
</protein>
<proteinExistence type="predicted"/>
<accession>A0AAX0M4E9</accession>
<keyword evidence="3" id="KW-1185">Reference proteome</keyword>
<keyword evidence="1" id="KW-0472">Membrane</keyword>
<dbReference type="AlphaFoldDB" id="A0AAX0M4E9"/>
<evidence type="ECO:0000313" key="3">
    <source>
        <dbReference type="Proteomes" id="UP000191946"/>
    </source>
</evidence>